<keyword evidence="11" id="KW-0812">Transmembrane</keyword>
<feature type="transmembrane region" description="Helical" evidence="11">
    <location>
        <begin position="57"/>
        <end position="78"/>
    </location>
</feature>
<dbReference type="STRING" id="1792290.MSP8886_02960"/>
<dbReference type="PANTHER" id="PTHR19306:SF6">
    <property type="entry name" value="STRUCTURAL MAINTENANCE OF CHROMOSOMES PROTEIN 6"/>
    <property type="match status" value="1"/>
</dbReference>
<evidence type="ECO:0000256" key="8">
    <source>
        <dbReference type="ARBA" id="ARBA00023204"/>
    </source>
</evidence>
<keyword evidence="11" id="KW-1133">Transmembrane helix</keyword>
<dbReference type="EMBL" id="FLOB01000007">
    <property type="protein sequence ID" value="SBS34103.1"/>
    <property type="molecule type" value="Genomic_DNA"/>
</dbReference>
<accession>A0A1A8TN82</accession>
<dbReference type="AlphaFoldDB" id="A0A1A8TN82"/>
<evidence type="ECO:0000256" key="3">
    <source>
        <dbReference type="ARBA" id="ARBA00022741"/>
    </source>
</evidence>
<organism evidence="12 13">
    <name type="scientific">Marinomonas spartinae</name>
    <dbReference type="NCBI Taxonomy" id="1792290"/>
    <lineage>
        <taxon>Bacteria</taxon>
        <taxon>Pseudomonadati</taxon>
        <taxon>Pseudomonadota</taxon>
        <taxon>Gammaproteobacteria</taxon>
        <taxon>Oceanospirillales</taxon>
        <taxon>Oceanospirillaceae</taxon>
        <taxon>Marinomonas</taxon>
    </lineage>
</organism>
<comment type="subcellular location">
    <subcellularLocation>
        <location evidence="1">Chromosome</location>
    </subcellularLocation>
</comment>
<evidence type="ECO:0000256" key="2">
    <source>
        <dbReference type="ARBA" id="ARBA00022454"/>
    </source>
</evidence>
<dbReference type="GO" id="GO:0035861">
    <property type="term" value="C:site of double-strand break"/>
    <property type="evidence" value="ECO:0007669"/>
    <property type="project" value="TreeGrafter"/>
</dbReference>
<dbReference type="GO" id="GO:0003697">
    <property type="term" value="F:single-stranded DNA binding"/>
    <property type="evidence" value="ECO:0007669"/>
    <property type="project" value="TreeGrafter"/>
</dbReference>
<feature type="region of interest" description="Disordered" evidence="10">
    <location>
        <begin position="1"/>
        <end position="49"/>
    </location>
</feature>
<keyword evidence="2" id="KW-0158">Chromosome</keyword>
<dbReference type="GO" id="GO:0000724">
    <property type="term" value="P:double-strand break repair via homologous recombination"/>
    <property type="evidence" value="ECO:0007669"/>
    <property type="project" value="TreeGrafter"/>
</dbReference>
<dbReference type="RefSeq" id="WP_067017747.1">
    <property type="nucleotide sequence ID" value="NZ_FLOB01000007.1"/>
</dbReference>
<evidence type="ECO:0000256" key="10">
    <source>
        <dbReference type="SAM" id="MobiDB-lite"/>
    </source>
</evidence>
<evidence type="ECO:0000256" key="1">
    <source>
        <dbReference type="ARBA" id="ARBA00004286"/>
    </source>
</evidence>
<evidence type="ECO:0000256" key="9">
    <source>
        <dbReference type="SAM" id="Coils"/>
    </source>
</evidence>
<dbReference type="GO" id="GO:0003684">
    <property type="term" value="F:damaged DNA binding"/>
    <property type="evidence" value="ECO:0007669"/>
    <property type="project" value="TreeGrafter"/>
</dbReference>
<keyword evidence="4" id="KW-0227">DNA damage</keyword>
<keyword evidence="6 9" id="KW-0175">Coiled coil</keyword>
<reference evidence="12 13" key="1">
    <citation type="submission" date="2016-06" db="EMBL/GenBank/DDBJ databases">
        <authorList>
            <person name="Kjaerup R.B."/>
            <person name="Dalgaard T.S."/>
            <person name="Juul-Madsen H.R."/>
        </authorList>
    </citation>
    <scope>NUCLEOTIDE SEQUENCE [LARGE SCALE GENOMIC DNA]</scope>
    <source>
        <strain evidence="12 13">CECT 8886</strain>
    </source>
</reference>
<dbReference type="GO" id="GO:0030915">
    <property type="term" value="C:Smc5-Smc6 complex"/>
    <property type="evidence" value="ECO:0007669"/>
    <property type="project" value="TreeGrafter"/>
</dbReference>
<keyword evidence="7" id="KW-0233">DNA recombination</keyword>
<evidence type="ECO:0000256" key="4">
    <source>
        <dbReference type="ARBA" id="ARBA00022763"/>
    </source>
</evidence>
<evidence type="ECO:0000313" key="12">
    <source>
        <dbReference type="EMBL" id="SBS34103.1"/>
    </source>
</evidence>
<protein>
    <submittedName>
        <fullName evidence="12">Chromosome partition protein Smc</fullName>
    </submittedName>
</protein>
<evidence type="ECO:0000313" key="13">
    <source>
        <dbReference type="Proteomes" id="UP000092544"/>
    </source>
</evidence>
<keyword evidence="3" id="KW-0547">Nucleotide-binding</keyword>
<keyword evidence="13" id="KW-1185">Reference proteome</keyword>
<keyword evidence="8" id="KW-0234">DNA repair</keyword>
<feature type="compositionally biased region" description="Basic and acidic residues" evidence="10">
    <location>
        <begin position="19"/>
        <end position="34"/>
    </location>
</feature>
<evidence type="ECO:0000256" key="5">
    <source>
        <dbReference type="ARBA" id="ARBA00022840"/>
    </source>
</evidence>
<dbReference type="OrthoDB" id="5700790at2"/>
<evidence type="ECO:0000256" key="6">
    <source>
        <dbReference type="ARBA" id="ARBA00023054"/>
    </source>
</evidence>
<evidence type="ECO:0000256" key="11">
    <source>
        <dbReference type="SAM" id="Phobius"/>
    </source>
</evidence>
<sequence length="312" mass="34855">MPRKDDIEIPSLTLDQDEVSDRRPQQRPQQEPKRRLNPPPTRPTTSQSVVYKKPSLAGIYLLLFLILAAAAGAGYWLWQQNLQLRNELSGAKNKIENLDNQLLAADVSANKKGQSLEDRIKDNESEVRKLWAVAYDRNRKNIADNGDAIDALNKKFALLKDNVSSQGQRVAMQGNSFNDLENNYKKLIKSVSDVTDKVKPLSSDMSDLKSNLTKMSDKLAKLEKNIAAQSDNNDAQALDIDQVSQDLSSLQKKVAKLGGGSDLTTMKQELSKHQDAINSNDAFRAQVNSEILRIRKQINQIMLQQQLSSGSN</sequence>
<dbReference type="SUPFAM" id="SSF57997">
    <property type="entry name" value="Tropomyosin"/>
    <property type="match status" value="1"/>
</dbReference>
<feature type="coiled-coil region" evidence="9">
    <location>
        <begin position="177"/>
        <end position="232"/>
    </location>
</feature>
<proteinExistence type="predicted"/>
<evidence type="ECO:0000256" key="7">
    <source>
        <dbReference type="ARBA" id="ARBA00023172"/>
    </source>
</evidence>
<dbReference type="GO" id="GO:0005524">
    <property type="term" value="F:ATP binding"/>
    <property type="evidence" value="ECO:0007669"/>
    <property type="project" value="UniProtKB-KW"/>
</dbReference>
<gene>
    <name evidence="12" type="primary">smc_2</name>
    <name evidence="12" type="ORF">MSP8886_02960</name>
</gene>
<keyword evidence="5" id="KW-0067">ATP-binding</keyword>
<dbReference type="PANTHER" id="PTHR19306">
    <property type="entry name" value="STRUCTURAL MAINTENANCE OF CHROMOSOMES 5,6 SMC5, SMC6"/>
    <property type="match status" value="1"/>
</dbReference>
<dbReference type="Gene3D" id="1.20.5.340">
    <property type="match status" value="1"/>
</dbReference>
<keyword evidence="11" id="KW-0472">Membrane</keyword>
<name>A0A1A8TN82_9GAMM</name>
<dbReference type="Proteomes" id="UP000092544">
    <property type="component" value="Unassembled WGS sequence"/>
</dbReference>